<dbReference type="SMART" id="SM00814">
    <property type="entry name" value="Alpha_TIF"/>
    <property type="match status" value="1"/>
</dbReference>
<keyword evidence="7" id="KW-0597">Phosphoprotein</keyword>
<dbReference type="EMBL" id="MT012704">
    <property type="protein sequence ID" value="QPI70122.1"/>
    <property type="molecule type" value="Genomic_DNA"/>
</dbReference>
<dbReference type="GeneID" id="80540120"/>
<keyword evidence="11" id="KW-0805">Transcription regulation</keyword>
<keyword evidence="9" id="KW-0920">Virion tegument</keyword>
<evidence type="ECO:0000256" key="13">
    <source>
        <dbReference type="ARBA" id="ARBA00023163"/>
    </source>
</evidence>
<evidence type="ECO:0000256" key="6">
    <source>
        <dbReference type="ARBA" id="ARBA00015301"/>
    </source>
</evidence>
<keyword evidence="17" id="KW-1185">Reference proteome</keyword>
<keyword evidence="12" id="KW-0238">DNA-binding</keyword>
<evidence type="ECO:0000256" key="4">
    <source>
        <dbReference type="ARBA" id="ARBA00010001"/>
    </source>
</evidence>
<name>A0A7S9VM02_9ALPH</name>
<dbReference type="InterPro" id="IPR036538">
    <property type="entry name" value="Alpha_TIF_sf"/>
</dbReference>
<keyword evidence="13" id="KW-0804">Transcription</keyword>
<evidence type="ECO:0000256" key="10">
    <source>
        <dbReference type="ARBA" id="ARBA00022844"/>
    </source>
</evidence>
<evidence type="ECO:0000256" key="7">
    <source>
        <dbReference type="ARBA" id="ARBA00022553"/>
    </source>
</evidence>
<evidence type="ECO:0000313" key="17">
    <source>
        <dbReference type="Proteomes" id="UP001143705"/>
    </source>
</evidence>
<dbReference type="SUPFAM" id="SSF56548">
    <property type="entry name" value="Conserved core of transcriptional regulatory protein vp16"/>
    <property type="match status" value="1"/>
</dbReference>
<dbReference type="Pfam" id="PF02232">
    <property type="entry name" value="Alpha_TIF"/>
    <property type="match status" value="1"/>
</dbReference>
<evidence type="ECO:0000256" key="9">
    <source>
        <dbReference type="ARBA" id="ARBA00022580"/>
    </source>
</evidence>
<comment type="function">
    <text evidence="1">May play a role in the aggregation of tegument proteins around nucleocapsids during virus morphogenesis.</text>
</comment>
<accession>A0A7S9VM02</accession>
<comment type="subcellular location">
    <subcellularLocation>
        <location evidence="2">Host nucleus</location>
    </subcellularLocation>
    <subcellularLocation>
        <location evidence="3">Virion tegument</location>
    </subcellularLocation>
</comment>
<dbReference type="RefSeq" id="YP_010801411.1">
    <property type="nucleotide sequence ID" value="NC_076964.1"/>
</dbReference>
<reference evidence="16" key="1">
    <citation type="journal article" date="2020" name="Emerg. Infect. Dis.">
        <title>Identification of a Novel alpha-herpesvirus Associated with Ulcerative Stomatitis in Donkeys.</title>
        <authorList>
            <person name="Martella V."/>
            <person name="Lanave G."/>
            <person name="Camero M."/>
            <person name="Larocca V."/>
            <person name="Lorusso E."/>
            <person name="Catella C."/>
            <person name="Capozza P."/>
            <person name="Tempesta M."/>
            <person name="Buonavoglia C."/>
        </authorList>
    </citation>
    <scope>NUCLEOTIDE SEQUENCE</scope>
    <source>
        <strain evidence="16">AsHV/Bari/2011/740</strain>
    </source>
</reference>
<dbReference type="Proteomes" id="UP001143705">
    <property type="component" value="Segment"/>
</dbReference>
<dbReference type="Gene3D" id="1.10.1290.10">
    <property type="entry name" value="Alpha trans-inducing (Alpha-TIF)"/>
    <property type="match status" value="1"/>
</dbReference>
<dbReference type="GO" id="GO:0003677">
    <property type="term" value="F:DNA binding"/>
    <property type="evidence" value="ECO:0007669"/>
    <property type="project" value="UniProtKB-KW"/>
</dbReference>
<evidence type="ECO:0000256" key="12">
    <source>
        <dbReference type="ARBA" id="ARBA00023125"/>
    </source>
</evidence>
<evidence type="ECO:0000256" key="2">
    <source>
        <dbReference type="ARBA" id="ARBA00004147"/>
    </source>
</evidence>
<sequence>MAGPGFPNGDGARLGSELMDVDAAVASFDESMLGAGESVFVGPSPKRPALPPPKAASPSALYQRLQGELEFPEGPALLSAMEKWNEDLFSCFPSHSDLYADEALLSTSVDEVVDAALAAQRAPLRYTPEVNLNAHGREPLPEPPVLEDDLEDYVSAVQRFFLAELRAREEHYARLLRGYCLALLQYLQNSARRQLRGAADADAARQRFRQVVRDRYYREAATLARLLHLHLYLSVTREVSWRLHASQVVRQGVFVSLHYSWPQRRQFECMFHPVLFNHGVALLEGRPLEFLDLQRANHRRRELGLPLVRAGLVEEDGQPLEAEPGFSGRLPRAVGFLTHQIRAKMEAYSERHPAAPACPLGEHSYSKRPGDRVSYGTTAEAMMDPPSPSAVLPGDPVPAAAVSVRRRPSTLHLPADVTLQSIEAGGYAPGAHDLNPDTTPGDELNKFFDI</sequence>
<proteinExistence type="inferred from homology"/>
<evidence type="ECO:0000256" key="15">
    <source>
        <dbReference type="ARBA" id="ARBA00033186"/>
    </source>
</evidence>
<dbReference type="InterPro" id="IPR003174">
    <property type="entry name" value="Alpha_TIF"/>
</dbReference>
<dbReference type="GO" id="GO:0019033">
    <property type="term" value="C:viral tegument"/>
    <property type="evidence" value="ECO:0007669"/>
    <property type="project" value="UniProtKB-SubCell"/>
</dbReference>
<dbReference type="GO" id="GO:0006355">
    <property type="term" value="P:regulation of DNA-templated transcription"/>
    <property type="evidence" value="ECO:0007669"/>
    <property type="project" value="InterPro"/>
</dbReference>
<keyword evidence="8" id="KW-1048">Host nucleus</keyword>
<organism evidence="16 17">
    <name type="scientific">Equid herpesvirus 6</name>
    <dbReference type="NCBI Taxonomy" id="173566"/>
    <lineage>
        <taxon>Viruses</taxon>
        <taxon>Duplodnaviria</taxon>
        <taxon>Heunggongvirae</taxon>
        <taxon>Peploviricota</taxon>
        <taxon>Herviviricetes</taxon>
        <taxon>Herpesvirales</taxon>
        <taxon>Orthoherpesviridae</taxon>
        <taxon>Alphaherpesvirinae</taxon>
        <taxon>Varicellovirus</taxon>
    </lineage>
</organism>
<dbReference type="GO" id="GO:0042025">
    <property type="term" value="C:host cell nucleus"/>
    <property type="evidence" value="ECO:0007669"/>
    <property type="project" value="UniProtKB-SubCell"/>
</dbReference>
<evidence type="ECO:0000256" key="14">
    <source>
        <dbReference type="ARBA" id="ARBA00030037"/>
    </source>
</evidence>
<dbReference type="KEGG" id="vg:80540120"/>
<evidence type="ECO:0000256" key="3">
    <source>
        <dbReference type="ARBA" id="ARBA00004535"/>
    </source>
</evidence>
<keyword evidence="10" id="KW-0946">Virion</keyword>
<comment type="similarity">
    <text evidence="4">Belongs to the herpesviridae tegument protein VP16 protein family.</text>
</comment>
<protein>
    <recommendedName>
        <fullName evidence="6">Tegument protein VP16 homolog</fullName>
    </recommendedName>
    <alternativeName>
        <fullName evidence="14">Alpha trans-inducing protein</fullName>
    </alternativeName>
    <alternativeName>
        <fullName evidence="15">Alpha-TIF</fullName>
    </alternativeName>
</protein>
<evidence type="ECO:0000256" key="8">
    <source>
        <dbReference type="ARBA" id="ARBA00022562"/>
    </source>
</evidence>
<evidence type="ECO:0000256" key="1">
    <source>
        <dbReference type="ARBA" id="ARBA00002794"/>
    </source>
</evidence>
<evidence type="ECO:0000256" key="11">
    <source>
        <dbReference type="ARBA" id="ARBA00023015"/>
    </source>
</evidence>
<evidence type="ECO:0000313" key="16">
    <source>
        <dbReference type="EMBL" id="QPI70122.1"/>
    </source>
</evidence>
<comment type="subunit">
    <text evidence="5">Associates with the VP16-induced complex; binding to host HCFC1 activates VP16 for association with the octamer motif-binding host protein POU2F1, to form a multiprotein-DNA complex responsible for activating transcription of the viral immediate early genes.</text>
</comment>
<evidence type="ECO:0000256" key="5">
    <source>
        <dbReference type="ARBA" id="ARBA00011507"/>
    </source>
</evidence>